<dbReference type="InterPro" id="IPR036259">
    <property type="entry name" value="MFS_trans_sf"/>
</dbReference>
<feature type="transmembrane region" description="Helical" evidence="6">
    <location>
        <begin position="425"/>
        <end position="446"/>
    </location>
</feature>
<keyword evidence="3 6" id="KW-1133">Transmembrane helix</keyword>
<comment type="subcellular location">
    <subcellularLocation>
        <location evidence="1">Membrane</location>
        <topology evidence="1">Multi-pass membrane protein</topology>
    </subcellularLocation>
</comment>
<dbReference type="PANTHER" id="PTHR23502:SF30">
    <property type="entry name" value="TRANSPORTER, PUTATIVE (AFU_ORTHOLOGUE AFUA_8G04702)-RELATED"/>
    <property type="match status" value="1"/>
</dbReference>
<feature type="transmembrane region" description="Helical" evidence="6">
    <location>
        <begin position="110"/>
        <end position="131"/>
    </location>
</feature>
<accession>A0ABR1UGA3</accession>
<feature type="transmembrane region" description="Helical" evidence="6">
    <location>
        <begin position="72"/>
        <end position="90"/>
    </location>
</feature>
<evidence type="ECO:0000256" key="3">
    <source>
        <dbReference type="ARBA" id="ARBA00022989"/>
    </source>
</evidence>
<keyword evidence="2 6" id="KW-0812">Transmembrane</keyword>
<evidence type="ECO:0000256" key="6">
    <source>
        <dbReference type="SAM" id="Phobius"/>
    </source>
</evidence>
<sequence>MSDKTSGNHEMDTSERLPPGTVRLIDTDGHIISKHAEGEGQADIILVPRPSEDPEDPLNWTFRRKILSTSCVVVYTIMVAIPASAVYSIVTPIRADTSLTLTDINNGTGIMVGSIFLFYGWGCIFWQAIALQYGKRPVYLFSCLANIVILATAPLCTTSGTYTANRIILGFFGSPVESLCEISVVDVWFAHERPKYLAWYGWSLALTGKLAPMLAGFINYGMDWQWTLWWWAIFIGIAFVYLFFLMEETNYDRKLQDHAPATQTPLENTTRTVSSETSGVGLAGAHDADSKTPASVGSPSEDRETGEVAWPRKSYWDKLGIKDEKRPNRLLNIMWAPIKGFTYPAVVYAGLMYGANSLVWQGVQNATIGTVYTTQYGFNTATVAAAYSGGVLGSIMGGYYCGKVGRLLTVRLARRNAGISEPEHVLYLFSASIILVPFALILYGLAVTYHLHWFALVITQTAVAANGTLCVSAALGYAMASYPELAGQMVTTCVLIRNTLSFAINYGITPWLQASGYLRVYCIVGGIGLVWNASLFVMTRYGRRLRVATAARYYRDVDYARAKGLSH</sequence>
<keyword evidence="4 6" id="KW-0472">Membrane</keyword>
<feature type="compositionally biased region" description="Polar residues" evidence="5">
    <location>
        <begin position="262"/>
        <end position="278"/>
    </location>
</feature>
<evidence type="ECO:0000256" key="1">
    <source>
        <dbReference type="ARBA" id="ARBA00004141"/>
    </source>
</evidence>
<dbReference type="PANTHER" id="PTHR23502">
    <property type="entry name" value="MAJOR FACILITATOR SUPERFAMILY"/>
    <property type="match status" value="1"/>
</dbReference>
<feature type="transmembrane region" description="Helical" evidence="6">
    <location>
        <begin position="228"/>
        <end position="246"/>
    </location>
</feature>
<evidence type="ECO:0000256" key="2">
    <source>
        <dbReference type="ARBA" id="ARBA00022692"/>
    </source>
</evidence>
<keyword evidence="8" id="KW-1185">Reference proteome</keyword>
<feature type="region of interest" description="Disordered" evidence="5">
    <location>
        <begin position="262"/>
        <end position="308"/>
    </location>
</feature>
<gene>
    <name evidence="7" type="ORF">PG996_011875</name>
</gene>
<feature type="transmembrane region" description="Helical" evidence="6">
    <location>
        <begin position="167"/>
        <end position="190"/>
    </location>
</feature>
<dbReference type="InterPro" id="IPR011701">
    <property type="entry name" value="MFS"/>
</dbReference>
<organism evidence="7 8">
    <name type="scientific">Apiospora saccharicola</name>
    <dbReference type="NCBI Taxonomy" id="335842"/>
    <lineage>
        <taxon>Eukaryota</taxon>
        <taxon>Fungi</taxon>
        <taxon>Dikarya</taxon>
        <taxon>Ascomycota</taxon>
        <taxon>Pezizomycotina</taxon>
        <taxon>Sordariomycetes</taxon>
        <taxon>Xylariomycetidae</taxon>
        <taxon>Amphisphaeriales</taxon>
        <taxon>Apiosporaceae</taxon>
        <taxon>Apiospora</taxon>
    </lineage>
</organism>
<name>A0ABR1UGA3_9PEZI</name>
<feature type="compositionally biased region" description="Basic and acidic residues" evidence="5">
    <location>
        <begin position="1"/>
        <end position="15"/>
    </location>
</feature>
<evidence type="ECO:0000313" key="8">
    <source>
        <dbReference type="Proteomes" id="UP001446871"/>
    </source>
</evidence>
<feature type="transmembrane region" description="Helical" evidence="6">
    <location>
        <begin position="489"/>
        <end position="512"/>
    </location>
</feature>
<protein>
    <submittedName>
        <fullName evidence="7">MFS general substrate transporter</fullName>
    </submittedName>
</protein>
<feature type="region of interest" description="Disordered" evidence="5">
    <location>
        <begin position="1"/>
        <end position="20"/>
    </location>
</feature>
<dbReference type="EMBL" id="JAQQWM010000007">
    <property type="protein sequence ID" value="KAK8057938.1"/>
    <property type="molecule type" value="Genomic_DNA"/>
</dbReference>
<evidence type="ECO:0000256" key="5">
    <source>
        <dbReference type="SAM" id="MobiDB-lite"/>
    </source>
</evidence>
<feature type="transmembrane region" description="Helical" evidence="6">
    <location>
        <begin position="197"/>
        <end position="222"/>
    </location>
</feature>
<comment type="caution">
    <text evidence="7">The sequence shown here is derived from an EMBL/GenBank/DDBJ whole genome shotgun (WGS) entry which is preliminary data.</text>
</comment>
<dbReference type="SUPFAM" id="SSF103473">
    <property type="entry name" value="MFS general substrate transporter"/>
    <property type="match status" value="1"/>
</dbReference>
<evidence type="ECO:0000313" key="7">
    <source>
        <dbReference type="EMBL" id="KAK8057938.1"/>
    </source>
</evidence>
<reference evidence="7 8" key="1">
    <citation type="submission" date="2023-01" db="EMBL/GenBank/DDBJ databases">
        <title>Analysis of 21 Apiospora genomes using comparative genomics revels a genus with tremendous synthesis potential of carbohydrate active enzymes and secondary metabolites.</title>
        <authorList>
            <person name="Sorensen T."/>
        </authorList>
    </citation>
    <scope>NUCLEOTIDE SEQUENCE [LARGE SCALE GENOMIC DNA]</scope>
    <source>
        <strain evidence="7 8">CBS 83171</strain>
    </source>
</reference>
<evidence type="ECO:0000256" key="4">
    <source>
        <dbReference type="ARBA" id="ARBA00023136"/>
    </source>
</evidence>
<proteinExistence type="predicted"/>
<dbReference type="Proteomes" id="UP001446871">
    <property type="component" value="Unassembled WGS sequence"/>
</dbReference>
<feature type="transmembrane region" description="Helical" evidence="6">
    <location>
        <begin position="452"/>
        <end position="477"/>
    </location>
</feature>
<feature type="transmembrane region" description="Helical" evidence="6">
    <location>
        <begin position="138"/>
        <end position="155"/>
    </location>
</feature>
<feature type="transmembrane region" description="Helical" evidence="6">
    <location>
        <begin position="518"/>
        <end position="538"/>
    </location>
</feature>
<dbReference type="Pfam" id="PF07690">
    <property type="entry name" value="MFS_1"/>
    <property type="match status" value="1"/>
</dbReference>
<dbReference type="Gene3D" id="1.20.1250.20">
    <property type="entry name" value="MFS general substrate transporter like domains"/>
    <property type="match status" value="1"/>
</dbReference>